<evidence type="ECO:0000256" key="1">
    <source>
        <dbReference type="ARBA" id="ARBA00022475"/>
    </source>
</evidence>
<evidence type="ECO:0000256" key="3">
    <source>
        <dbReference type="ARBA" id="ARBA00022989"/>
    </source>
</evidence>
<accession>A0A4R4WCM5</accession>
<dbReference type="CDD" id="cd08010">
    <property type="entry name" value="MltG_like"/>
    <property type="match status" value="1"/>
</dbReference>
<dbReference type="RefSeq" id="WP_132516770.1">
    <property type="nucleotide sequence ID" value="NZ_SMKP01000186.1"/>
</dbReference>
<keyword evidence="1 7" id="KW-1003">Cell membrane</keyword>
<feature type="transmembrane region" description="Helical" evidence="7">
    <location>
        <begin position="38"/>
        <end position="58"/>
    </location>
</feature>
<dbReference type="InterPro" id="IPR003770">
    <property type="entry name" value="MLTG-like"/>
</dbReference>
<dbReference type="HAMAP" id="MF_02065">
    <property type="entry name" value="MltG"/>
    <property type="match status" value="1"/>
</dbReference>
<evidence type="ECO:0000256" key="5">
    <source>
        <dbReference type="ARBA" id="ARBA00023239"/>
    </source>
</evidence>
<feature type="site" description="Important for catalytic activity" evidence="7">
    <location>
        <position position="196"/>
    </location>
</feature>
<gene>
    <name evidence="7 8" type="primary">mltG</name>
    <name evidence="8" type="ORF">E1294_42270</name>
</gene>
<sequence>MNIENLLRETLADMADEERPPAPGRYLQVRERRPRRRGLALVTASAVAALAVGSTVVVQGMSSRAPGDVAGQQNAVPHVAPERRPAVTVTVVEGMRLSQLFKVLSSLTGRPVAEFEKAAKDDTVLGLPPYAKGILEGFAFPGTYELSPTMSPGEILRAMVARFGQAAEDTNLVDGARRAGRTPLEILTIASIVQAEAGRPEDMPKIARVIYNRLNRKMRLEVGSTVLYGLDKYGVSAKREDLKSRSPYNTYRRFGLPPSPIGNPGDDAIRAALKPASGSWLFYVTIDPKKGITKFADSQSDFTKLVEERDKKHGTR</sequence>
<comment type="similarity">
    <text evidence="7">Belongs to the transglycosylase MltG family.</text>
</comment>
<keyword evidence="4 7" id="KW-0472">Membrane</keyword>
<dbReference type="AlphaFoldDB" id="A0A4R4WCM5"/>
<evidence type="ECO:0000313" key="8">
    <source>
        <dbReference type="EMBL" id="TDD13105.1"/>
    </source>
</evidence>
<evidence type="ECO:0000256" key="7">
    <source>
        <dbReference type="HAMAP-Rule" id="MF_02065"/>
    </source>
</evidence>
<evidence type="ECO:0000313" key="9">
    <source>
        <dbReference type="Proteomes" id="UP000294543"/>
    </source>
</evidence>
<organism evidence="8 9">
    <name type="scientific">Nonomuraea diastatica</name>
    <dbReference type="NCBI Taxonomy" id="1848329"/>
    <lineage>
        <taxon>Bacteria</taxon>
        <taxon>Bacillati</taxon>
        <taxon>Actinomycetota</taxon>
        <taxon>Actinomycetes</taxon>
        <taxon>Streptosporangiales</taxon>
        <taxon>Streptosporangiaceae</taxon>
        <taxon>Nonomuraea</taxon>
    </lineage>
</organism>
<keyword evidence="3 7" id="KW-1133">Transmembrane helix</keyword>
<dbReference type="EMBL" id="SMKP01000186">
    <property type="protein sequence ID" value="TDD13105.1"/>
    <property type="molecule type" value="Genomic_DNA"/>
</dbReference>
<dbReference type="PANTHER" id="PTHR30518:SF2">
    <property type="entry name" value="ENDOLYTIC MUREIN TRANSGLYCOSYLASE"/>
    <property type="match status" value="1"/>
</dbReference>
<keyword evidence="2 7" id="KW-0812">Transmembrane</keyword>
<name>A0A4R4WCM5_9ACTN</name>
<comment type="subcellular location">
    <subcellularLocation>
        <location evidence="7">Cell membrane</location>
        <topology evidence="7">Single-pass membrane protein</topology>
    </subcellularLocation>
</comment>
<dbReference type="EC" id="4.2.2.29" evidence="7"/>
<evidence type="ECO:0000256" key="6">
    <source>
        <dbReference type="ARBA" id="ARBA00023316"/>
    </source>
</evidence>
<dbReference type="GO" id="GO:0008932">
    <property type="term" value="F:lytic endotransglycosylase activity"/>
    <property type="evidence" value="ECO:0007669"/>
    <property type="project" value="UniProtKB-UniRule"/>
</dbReference>
<proteinExistence type="inferred from homology"/>
<dbReference type="NCBIfam" id="TIGR00247">
    <property type="entry name" value="endolytic transglycosylase MltG"/>
    <property type="match status" value="1"/>
</dbReference>
<dbReference type="Proteomes" id="UP000294543">
    <property type="component" value="Unassembled WGS sequence"/>
</dbReference>
<dbReference type="PANTHER" id="PTHR30518">
    <property type="entry name" value="ENDOLYTIC MUREIN TRANSGLYCOSYLASE"/>
    <property type="match status" value="1"/>
</dbReference>
<keyword evidence="5 7" id="KW-0456">Lyase</keyword>
<reference evidence="8 9" key="1">
    <citation type="submission" date="2019-03" db="EMBL/GenBank/DDBJ databases">
        <title>Draft genome sequences of novel Actinobacteria.</title>
        <authorList>
            <person name="Sahin N."/>
            <person name="Ay H."/>
            <person name="Saygin H."/>
        </authorList>
    </citation>
    <scope>NUCLEOTIDE SEQUENCE [LARGE SCALE GENOMIC DNA]</scope>
    <source>
        <strain evidence="8 9">KC712</strain>
    </source>
</reference>
<dbReference type="OrthoDB" id="9814591at2"/>
<comment type="function">
    <text evidence="7">Functions as a peptidoglycan terminase that cleaves nascent peptidoglycan strands endolytically to terminate their elongation.</text>
</comment>
<dbReference type="GO" id="GO:0009252">
    <property type="term" value="P:peptidoglycan biosynthetic process"/>
    <property type="evidence" value="ECO:0007669"/>
    <property type="project" value="UniProtKB-UniRule"/>
</dbReference>
<keyword evidence="6 7" id="KW-0961">Cell wall biogenesis/degradation</keyword>
<protein>
    <recommendedName>
        <fullName evidence="7">Endolytic murein transglycosylase</fullName>
        <ecNumber evidence="7">4.2.2.29</ecNumber>
    </recommendedName>
    <alternativeName>
        <fullName evidence="7">Peptidoglycan lytic transglycosylase</fullName>
    </alternativeName>
    <alternativeName>
        <fullName evidence="7">Peptidoglycan polymerization terminase</fullName>
    </alternativeName>
</protein>
<dbReference type="GO" id="GO:0005886">
    <property type="term" value="C:plasma membrane"/>
    <property type="evidence" value="ECO:0007669"/>
    <property type="project" value="UniProtKB-SubCell"/>
</dbReference>
<comment type="catalytic activity">
    <reaction evidence="7">
        <text>a peptidoglycan chain = a peptidoglycan chain with N-acetyl-1,6-anhydromuramyl-[peptide] at the reducing end + a peptidoglycan chain with N-acetylglucosamine at the non-reducing end.</text>
        <dbReference type="EC" id="4.2.2.29"/>
    </reaction>
</comment>
<keyword evidence="9" id="KW-1185">Reference proteome</keyword>
<evidence type="ECO:0000256" key="4">
    <source>
        <dbReference type="ARBA" id="ARBA00023136"/>
    </source>
</evidence>
<dbReference type="Pfam" id="PF02618">
    <property type="entry name" value="YceG"/>
    <property type="match status" value="1"/>
</dbReference>
<dbReference type="GO" id="GO:0071555">
    <property type="term" value="P:cell wall organization"/>
    <property type="evidence" value="ECO:0007669"/>
    <property type="project" value="UniProtKB-KW"/>
</dbReference>
<comment type="caution">
    <text evidence="8">The sequence shown here is derived from an EMBL/GenBank/DDBJ whole genome shotgun (WGS) entry which is preliminary data.</text>
</comment>
<evidence type="ECO:0000256" key="2">
    <source>
        <dbReference type="ARBA" id="ARBA00022692"/>
    </source>
</evidence>